<gene>
    <name evidence="3 5" type="primary">menH</name>
    <name evidence="5" type="ORF">FGL89_01050</name>
</gene>
<dbReference type="SUPFAM" id="SSF53474">
    <property type="entry name" value="alpha/beta-Hydrolases"/>
    <property type="match status" value="1"/>
</dbReference>
<reference evidence="5 6" key="1">
    <citation type="submission" date="2019-06" db="EMBL/GenBank/DDBJ databases">
        <title>Genome analyses of bacteria isolated from kimchi.</title>
        <authorList>
            <person name="Lee S."/>
            <person name="Ahn S."/>
            <person name="Roh S."/>
        </authorList>
    </citation>
    <scope>NUCLEOTIDE SEQUENCE [LARGE SCALE GENOMIC DNA]</scope>
    <source>
        <strain evidence="5 6">CBA3620</strain>
    </source>
</reference>
<dbReference type="EMBL" id="CP042374">
    <property type="protein sequence ID" value="QEA32822.1"/>
    <property type="molecule type" value="Genomic_DNA"/>
</dbReference>
<dbReference type="HAMAP" id="MF_01660">
    <property type="entry name" value="MenH"/>
    <property type="match status" value="1"/>
</dbReference>
<dbReference type="EC" id="4.2.99.20" evidence="3"/>
<dbReference type="OMA" id="LNDWYQQ"/>
<dbReference type="InterPro" id="IPR029058">
    <property type="entry name" value="AB_hydrolase_fold"/>
</dbReference>
<comment type="pathway">
    <text evidence="3">Quinol/quinone metabolism; 1,4-dihydroxy-2-naphthoate biosynthesis; 1,4-dihydroxy-2-naphthoate from chorismate: step 3/7.</text>
</comment>
<sequence>MNEQVLNINGYNYHIFCHVNSQVSEHWVLLHGFMGSHHDFNAIVEHLPGTVLTLDLLGFGSRAPYVEEPKRFDMFAQITDLQLILKKLNWTHINLLGYSMGGRLALGFAVKYPNLVKNLYLESSTAGLQYAVERQQRIVNDEKKAQEIECDFPEFVKQWEQMPLFNTQKYLPVTQQLAIRQQRLSQHPKNVANSLRYMGTGSQPNFWPNLVMLQCPTLLLVGSLDTKFRRIASDMNQLLPHAKVVTVAQAGHNVHFEAPKQVIEVLNHVSC</sequence>
<dbReference type="InterPro" id="IPR022485">
    <property type="entry name" value="SHCHC_synthase_MenH"/>
</dbReference>
<dbReference type="GO" id="GO:0009234">
    <property type="term" value="P:menaquinone biosynthetic process"/>
    <property type="evidence" value="ECO:0007669"/>
    <property type="project" value="UniProtKB-UniRule"/>
</dbReference>
<dbReference type="Proteomes" id="UP000321332">
    <property type="component" value="Chromosome"/>
</dbReference>
<dbReference type="NCBIfam" id="TIGR03695">
    <property type="entry name" value="menH_SHCHC"/>
    <property type="match status" value="1"/>
</dbReference>
<dbReference type="InterPro" id="IPR000073">
    <property type="entry name" value="AB_hydrolase_1"/>
</dbReference>
<evidence type="ECO:0000313" key="6">
    <source>
        <dbReference type="Proteomes" id="UP000321332"/>
    </source>
</evidence>
<organism evidence="5 6">
    <name type="scientific">Leuconostoc carnosum</name>
    <dbReference type="NCBI Taxonomy" id="1252"/>
    <lineage>
        <taxon>Bacteria</taxon>
        <taxon>Bacillati</taxon>
        <taxon>Bacillota</taxon>
        <taxon>Bacilli</taxon>
        <taxon>Lactobacillales</taxon>
        <taxon>Lactobacillaceae</taxon>
        <taxon>Leuconostoc</taxon>
    </lineage>
</organism>
<accession>A0AAE6M1G6</accession>
<comment type="function">
    <text evidence="3">Catalyzes a proton abstraction reaction that results in 2,5-elimination of pyruvate from 2-succinyl-5-enolpyruvyl-6-hydroxy-3-cyclohexene-1-carboxylate (SEPHCHC) and the formation of 2-succinyl-6-hydroxy-2,4-cyclohexadiene-1-carboxylate (SHCHC).</text>
</comment>
<feature type="domain" description="AB hydrolase-1" evidence="4">
    <location>
        <begin position="28"/>
        <end position="259"/>
    </location>
</feature>
<dbReference type="PANTHER" id="PTHR42916">
    <property type="entry name" value="2-SUCCINYL-5-ENOLPYRUVYL-6-HYDROXY-3-CYCLOHEXENE-1-CARBOXYLATE SYNTHASE"/>
    <property type="match status" value="1"/>
</dbReference>
<dbReference type="RefSeq" id="WP_014974262.1">
    <property type="nucleotide sequence ID" value="NZ_CP042374.1"/>
</dbReference>
<comment type="similarity">
    <text evidence="3">Belongs to the AB hydrolase superfamily. MenH family.</text>
</comment>
<comment type="catalytic activity">
    <reaction evidence="3">
        <text>5-enolpyruvoyl-6-hydroxy-2-succinyl-cyclohex-3-ene-1-carboxylate = (1R,6R)-6-hydroxy-2-succinyl-cyclohexa-2,4-diene-1-carboxylate + pyruvate</text>
        <dbReference type="Rhea" id="RHEA:25597"/>
        <dbReference type="ChEBI" id="CHEBI:15361"/>
        <dbReference type="ChEBI" id="CHEBI:58689"/>
        <dbReference type="ChEBI" id="CHEBI:58818"/>
        <dbReference type="EC" id="4.2.99.20"/>
    </reaction>
</comment>
<name>A0AAE6M1G6_LEUCA</name>
<dbReference type="Gene3D" id="3.40.50.1820">
    <property type="entry name" value="alpha/beta hydrolase"/>
    <property type="match status" value="1"/>
</dbReference>
<proteinExistence type="inferred from homology"/>
<dbReference type="Pfam" id="PF00561">
    <property type="entry name" value="Abhydrolase_1"/>
    <property type="match status" value="1"/>
</dbReference>
<evidence type="ECO:0000256" key="1">
    <source>
        <dbReference type="ARBA" id="ARBA00022428"/>
    </source>
</evidence>
<evidence type="ECO:0000259" key="4">
    <source>
        <dbReference type="Pfam" id="PF00561"/>
    </source>
</evidence>
<evidence type="ECO:0000256" key="2">
    <source>
        <dbReference type="ARBA" id="ARBA00023239"/>
    </source>
</evidence>
<protein>
    <recommendedName>
        <fullName evidence="3">Putative 2-succinyl-6-hydroxy-2,4-cyclohexadiene-1-carboxylate synthase</fullName>
        <shortName evidence="3">SHCHC synthase</shortName>
        <ecNumber evidence="3">4.2.99.20</ecNumber>
    </recommendedName>
</protein>
<keyword evidence="2 3" id="KW-0456">Lyase</keyword>
<comment type="subunit">
    <text evidence="3">Monomer.</text>
</comment>
<dbReference type="GeneID" id="61186308"/>
<dbReference type="PANTHER" id="PTHR42916:SF1">
    <property type="entry name" value="PROTEIN PHYLLO, CHLOROPLASTIC"/>
    <property type="match status" value="1"/>
</dbReference>
<keyword evidence="1 3" id="KW-0474">Menaquinone biosynthesis</keyword>
<dbReference type="GO" id="GO:0070205">
    <property type="term" value="F:2-succinyl-6-hydroxy-2,4-cyclohexadiene-1-carboxylate synthase activity"/>
    <property type="evidence" value="ECO:0007669"/>
    <property type="project" value="UniProtKB-UniRule"/>
</dbReference>
<evidence type="ECO:0000256" key="3">
    <source>
        <dbReference type="HAMAP-Rule" id="MF_01660"/>
    </source>
</evidence>
<comment type="pathway">
    <text evidence="3">Quinol/quinone metabolism; menaquinone biosynthesis.</text>
</comment>
<dbReference type="PRINTS" id="PR00111">
    <property type="entry name" value="ABHYDROLASE"/>
</dbReference>
<dbReference type="AlphaFoldDB" id="A0AAE6M1G6"/>
<evidence type="ECO:0000313" key="5">
    <source>
        <dbReference type="EMBL" id="QEA32822.1"/>
    </source>
</evidence>